<dbReference type="GO" id="GO:0004673">
    <property type="term" value="F:protein histidine kinase activity"/>
    <property type="evidence" value="ECO:0007669"/>
    <property type="project" value="UniProtKB-EC"/>
</dbReference>
<dbReference type="InterPro" id="IPR003594">
    <property type="entry name" value="HATPase_dom"/>
</dbReference>
<proteinExistence type="predicted"/>
<dbReference type="GO" id="GO:0000160">
    <property type="term" value="P:phosphorelay signal transduction system"/>
    <property type="evidence" value="ECO:0007669"/>
    <property type="project" value="UniProtKB-KW"/>
</dbReference>
<evidence type="ECO:0000256" key="9">
    <source>
        <dbReference type="ARBA" id="ARBA00022777"/>
    </source>
</evidence>
<dbReference type="PANTHER" id="PTHR44936">
    <property type="entry name" value="SENSOR PROTEIN CREC"/>
    <property type="match status" value="1"/>
</dbReference>
<evidence type="ECO:0000256" key="5">
    <source>
        <dbReference type="ARBA" id="ARBA00022553"/>
    </source>
</evidence>
<dbReference type="InterPro" id="IPR035965">
    <property type="entry name" value="PAS-like_dom_sf"/>
</dbReference>
<evidence type="ECO:0000256" key="13">
    <source>
        <dbReference type="ARBA" id="ARBA00023136"/>
    </source>
</evidence>
<dbReference type="InterPro" id="IPR005467">
    <property type="entry name" value="His_kinase_dom"/>
</dbReference>
<comment type="subcellular location">
    <subcellularLocation>
        <location evidence="2">Cell membrane</location>
        <topology evidence="2">Multi-pass membrane protein</topology>
    </subcellularLocation>
</comment>
<evidence type="ECO:0000256" key="4">
    <source>
        <dbReference type="ARBA" id="ARBA00022475"/>
    </source>
</evidence>
<dbReference type="Gene3D" id="3.30.565.10">
    <property type="entry name" value="Histidine kinase-like ATPase, C-terminal domain"/>
    <property type="match status" value="1"/>
</dbReference>
<dbReference type="InterPro" id="IPR033463">
    <property type="entry name" value="sCache_3"/>
</dbReference>
<comment type="catalytic activity">
    <reaction evidence="1">
        <text>ATP + protein L-histidine = ADP + protein N-phospho-L-histidine.</text>
        <dbReference type="EC" id="2.7.13.3"/>
    </reaction>
</comment>
<gene>
    <name evidence="16" type="ORF">UFOPK3662_01757</name>
</gene>
<dbReference type="PROSITE" id="PS50109">
    <property type="entry name" value="HIS_KIN"/>
    <property type="match status" value="1"/>
</dbReference>
<dbReference type="InterPro" id="IPR029151">
    <property type="entry name" value="Sensor-like_sf"/>
</dbReference>
<dbReference type="Gene3D" id="3.30.450.20">
    <property type="entry name" value="PAS domain"/>
    <property type="match status" value="2"/>
</dbReference>
<dbReference type="PANTHER" id="PTHR44936:SF9">
    <property type="entry name" value="SENSOR PROTEIN CREC"/>
    <property type="match status" value="1"/>
</dbReference>
<dbReference type="SMART" id="SM00387">
    <property type="entry name" value="HATPase_c"/>
    <property type="match status" value="1"/>
</dbReference>
<evidence type="ECO:0000259" key="15">
    <source>
        <dbReference type="PROSITE" id="PS50109"/>
    </source>
</evidence>
<keyword evidence="5" id="KW-0597">Phosphoprotein</keyword>
<evidence type="ECO:0000256" key="7">
    <source>
        <dbReference type="ARBA" id="ARBA00022692"/>
    </source>
</evidence>
<dbReference type="SUPFAM" id="SSF55874">
    <property type="entry name" value="ATPase domain of HSP90 chaperone/DNA topoisomerase II/histidine kinase"/>
    <property type="match status" value="1"/>
</dbReference>
<dbReference type="Pfam" id="PF17203">
    <property type="entry name" value="sCache_3_2"/>
    <property type="match status" value="1"/>
</dbReference>
<evidence type="ECO:0000256" key="8">
    <source>
        <dbReference type="ARBA" id="ARBA00022741"/>
    </source>
</evidence>
<evidence type="ECO:0000256" key="11">
    <source>
        <dbReference type="ARBA" id="ARBA00022989"/>
    </source>
</evidence>
<keyword evidence="4" id="KW-1003">Cell membrane</keyword>
<feature type="transmembrane region" description="Helical" evidence="14">
    <location>
        <begin position="15"/>
        <end position="36"/>
    </location>
</feature>
<keyword evidence="12" id="KW-0902">Two-component regulatory system</keyword>
<evidence type="ECO:0000256" key="10">
    <source>
        <dbReference type="ARBA" id="ARBA00022840"/>
    </source>
</evidence>
<name>A0A6J7J7I4_9ZZZZ</name>
<dbReference type="EC" id="2.7.13.3" evidence="3"/>
<keyword evidence="10" id="KW-0067">ATP-binding</keyword>
<accession>A0A6J7J7I4</accession>
<protein>
    <recommendedName>
        <fullName evidence="3">histidine kinase</fullName>
        <ecNumber evidence="3">2.7.13.3</ecNumber>
    </recommendedName>
</protein>
<evidence type="ECO:0000256" key="6">
    <source>
        <dbReference type="ARBA" id="ARBA00022679"/>
    </source>
</evidence>
<dbReference type="Pfam" id="PF02518">
    <property type="entry name" value="HATPase_c"/>
    <property type="match status" value="1"/>
</dbReference>
<reference evidence="16" key="1">
    <citation type="submission" date="2020-05" db="EMBL/GenBank/DDBJ databases">
        <authorList>
            <person name="Chiriac C."/>
            <person name="Salcher M."/>
            <person name="Ghai R."/>
            <person name="Kavagutti S V."/>
        </authorList>
    </citation>
    <scope>NUCLEOTIDE SEQUENCE</scope>
</reference>
<feature type="transmembrane region" description="Helical" evidence="14">
    <location>
        <begin position="173"/>
        <end position="193"/>
    </location>
</feature>
<dbReference type="GO" id="GO:0005886">
    <property type="term" value="C:plasma membrane"/>
    <property type="evidence" value="ECO:0007669"/>
    <property type="project" value="UniProtKB-SubCell"/>
</dbReference>
<dbReference type="InterPro" id="IPR050980">
    <property type="entry name" value="2C_sensor_his_kinase"/>
</dbReference>
<evidence type="ECO:0000256" key="3">
    <source>
        <dbReference type="ARBA" id="ARBA00012438"/>
    </source>
</evidence>
<organism evidence="16">
    <name type="scientific">freshwater metagenome</name>
    <dbReference type="NCBI Taxonomy" id="449393"/>
    <lineage>
        <taxon>unclassified sequences</taxon>
        <taxon>metagenomes</taxon>
        <taxon>ecological metagenomes</taxon>
    </lineage>
</organism>
<keyword evidence="6" id="KW-0808">Transferase</keyword>
<dbReference type="InterPro" id="IPR004358">
    <property type="entry name" value="Sig_transdc_His_kin-like_C"/>
</dbReference>
<sequence>MGRPGTRESPVARQILLLQVAVVVVLVVTAVALAALDARRDSRDSARAQATAVARSVADSPFVRRAVDAADPSARLQPFAEEVRRDTGTDFVVVMDTDRTRYTHPDPEQIGREFVGDLGDAPDGNVFTQVYAGTLGPSVRAVVPVVADGQVVALVAVGITVDRLDRQLAGDLPGIALAAGAALLAGLLGAWLISRRLRRQTHGLGEREITRMYEYYRAVLGAVREGLLLVDDEERVQLVNEEATRLLALPADVEGRRLDDLDLPPGLVAAVRGRAALADQTYVLGQQVLVFSTAPAYWRQAEVGAVVTVRDRTELQAVTGELDLVRGLTESLRAQNHEAANRLHTIVSLVEMGRTEQAIAFATAELEVAQGFADELVSAVDEPVLAALLLGKTAQAAERGIELEIVGGLPAELPVAPRELVTVVGNLVDNAFDAVAETRATTPQRVRVELDGDADVLHVAVDDSGSGIAPDDRAHVLERGWSSKAQEGRGLGLAMVAQAVSRHGGTLEVADSALGGARFVVDVRLPARTGGGA</sequence>
<feature type="domain" description="Histidine kinase" evidence="15">
    <location>
        <begin position="306"/>
        <end position="527"/>
    </location>
</feature>
<evidence type="ECO:0000256" key="2">
    <source>
        <dbReference type="ARBA" id="ARBA00004651"/>
    </source>
</evidence>
<dbReference type="InterPro" id="IPR036890">
    <property type="entry name" value="HATPase_C_sf"/>
</dbReference>
<keyword evidence="13 14" id="KW-0472">Membrane</keyword>
<evidence type="ECO:0000313" key="16">
    <source>
        <dbReference type="EMBL" id="CAB4939079.1"/>
    </source>
</evidence>
<evidence type="ECO:0000256" key="14">
    <source>
        <dbReference type="SAM" id="Phobius"/>
    </source>
</evidence>
<keyword evidence="11 14" id="KW-1133">Transmembrane helix</keyword>
<evidence type="ECO:0000256" key="1">
    <source>
        <dbReference type="ARBA" id="ARBA00000085"/>
    </source>
</evidence>
<dbReference type="PRINTS" id="PR00344">
    <property type="entry name" value="BCTRLSENSOR"/>
</dbReference>
<keyword evidence="9" id="KW-0418">Kinase</keyword>
<keyword evidence="7 14" id="KW-0812">Transmembrane</keyword>
<keyword evidence="8" id="KW-0547">Nucleotide-binding</keyword>
<dbReference type="AlphaFoldDB" id="A0A6J7J7I4"/>
<dbReference type="SUPFAM" id="SSF103190">
    <property type="entry name" value="Sensory domain-like"/>
    <property type="match status" value="1"/>
</dbReference>
<dbReference type="GO" id="GO:0005524">
    <property type="term" value="F:ATP binding"/>
    <property type="evidence" value="ECO:0007669"/>
    <property type="project" value="UniProtKB-KW"/>
</dbReference>
<evidence type="ECO:0000256" key="12">
    <source>
        <dbReference type="ARBA" id="ARBA00023012"/>
    </source>
</evidence>
<dbReference type="SUPFAM" id="SSF55785">
    <property type="entry name" value="PYP-like sensor domain (PAS domain)"/>
    <property type="match status" value="1"/>
</dbReference>
<dbReference type="EMBL" id="CAFBMW010000012">
    <property type="protein sequence ID" value="CAB4939079.1"/>
    <property type="molecule type" value="Genomic_DNA"/>
</dbReference>